<proteinExistence type="predicted"/>
<accession>A0ABP9WD70</accession>
<dbReference type="EMBL" id="BAABRP010000017">
    <property type="protein sequence ID" value="GAA5514430.1"/>
    <property type="molecule type" value="Genomic_DNA"/>
</dbReference>
<sequence length="48" mass="5321">MVITDKAVFEFLDGQLTLTELLPGTTLEEVRATTGARFKERLKEVPVG</sequence>
<name>A0ABP9WD70_9DEIO</name>
<dbReference type="Gene3D" id="3.40.1080.10">
    <property type="entry name" value="Glutaconate Coenzyme A-transferase"/>
    <property type="match status" value="1"/>
</dbReference>
<dbReference type="InterPro" id="IPR037171">
    <property type="entry name" value="NagB/RpiA_transferase-like"/>
</dbReference>
<reference evidence="1 2" key="1">
    <citation type="submission" date="2024-02" db="EMBL/GenBank/DDBJ databases">
        <title>Deinococcus carri NBRC 110142.</title>
        <authorList>
            <person name="Ichikawa N."/>
            <person name="Katano-Makiyama Y."/>
            <person name="Hidaka K."/>
        </authorList>
    </citation>
    <scope>NUCLEOTIDE SEQUENCE [LARGE SCALE GENOMIC DNA]</scope>
    <source>
        <strain evidence="1 2">NBRC 110142</strain>
    </source>
</reference>
<evidence type="ECO:0000313" key="2">
    <source>
        <dbReference type="Proteomes" id="UP001401887"/>
    </source>
</evidence>
<protein>
    <recommendedName>
        <fullName evidence="3">3-oxoadipate CoA-transferase</fullName>
    </recommendedName>
</protein>
<keyword evidence="2" id="KW-1185">Reference proteome</keyword>
<gene>
    <name evidence="1" type="ORF">Dcar01_03185</name>
</gene>
<evidence type="ECO:0000313" key="1">
    <source>
        <dbReference type="EMBL" id="GAA5514430.1"/>
    </source>
</evidence>
<evidence type="ECO:0008006" key="3">
    <source>
        <dbReference type="Google" id="ProtNLM"/>
    </source>
</evidence>
<comment type="caution">
    <text evidence="1">The sequence shown here is derived from an EMBL/GenBank/DDBJ whole genome shotgun (WGS) entry which is preliminary data.</text>
</comment>
<dbReference type="Proteomes" id="UP001401887">
    <property type="component" value="Unassembled WGS sequence"/>
</dbReference>
<dbReference type="SUPFAM" id="SSF100950">
    <property type="entry name" value="NagB/RpiA/CoA transferase-like"/>
    <property type="match status" value="1"/>
</dbReference>
<organism evidence="1 2">
    <name type="scientific">Deinococcus carri</name>
    <dbReference type="NCBI Taxonomy" id="1211323"/>
    <lineage>
        <taxon>Bacteria</taxon>
        <taxon>Thermotogati</taxon>
        <taxon>Deinococcota</taxon>
        <taxon>Deinococci</taxon>
        <taxon>Deinococcales</taxon>
        <taxon>Deinococcaceae</taxon>
        <taxon>Deinococcus</taxon>
    </lineage>
</organism>